<organism evidence="13 14">
    <name type="scientific">Pythium oligandrum</name>
    <name type="common">Mycoparasitic fungus</name>
    <dbReference type="NCBI Taxonomy" id="41045"/>
    <lineage>
        <taxon>Eukaryota</taxon>
        <taxon>Sar</taxon>
        <taxon>Stramenopiles</taxon>
        <taxon>Oomycota</taxon>
        <taxon>Peronosporomycetes</taxon>
        <taxon>Pythiales</taxon>
        <taxon>Pythiaceae</taxon>
        <taxon>Pythium</taxon>
    </lineage>
</organism>
<evidence type="ECO:0000256" key="9">
    <source>
        <dbReference type="SAM" id="MobiDB-lite"/>
    </source>
</evidence>
<evidence type="ECO:0000313" key="13">
    <source>
        <dbReference type="EMBL" id="TMW63239.1"/>
    </source>
</evidence>
<feature type="compositionally biased region" description="Basic and acidic residues" evidence="9">
    <location>
        <begin position="682"/>
        <end position="710"/>
    </location>
</feature>
<dbReference type="PANTHER" id="PTHR10048:SF22">
    <property type="entry name" value="PHOSPHATIDYLINOSITOL 4-KINASE BETA"/>
    <property type="match status" value="1"/>
</dbReference>
<dbReference type="InterPro" id="IPR036940">
    <property type="entry name" value="PI3/4_kinase_cat_sf"/>
</dbReference>
<dbReference type="Gene3D" id="3.30.1010.10">
    <property type="entry name" value="Phosphatidylinositol 3-kinase Catalytic Subunit, Chain A, domain 4"/>
    <property type="match status" value="1"/>
</dbReference>
<dbReference type="GO" id="GO:0005737">
    <property type="term" value="C:cytoplasm"/>
    <property type="evidence" value="ECO:0007669"/>
    <property type="project" value="TreeGrafter"/>
</dbReference>
<dbReference type="AlphaFoldDB" id="A0A8K1FJL1"/>
<evidence type="ECO:0000256" key="3">
    <source>
        <dbReference type="ARBA" id="ARBA00022679"/>
    </source>
</evidence>
<proteinExistence type="predicted"/>
<sequence>MSHADATEDKTMPPIKTLGIAPLSLASTASSMSSGPRSSTLLSRRSGGRITPVETSASFVIMSGYLRMRVAATEWRMKTWYCLLYRAQLYWYASQRDAARAQKLQGRVSLVNAQVSDGIGKLHVYKHAFTFETDRGEVFFCAAPTEDEQSQWIEQINAAVVQSENEGSLDSSHSTHCVNGEECVPVCDAAPLTMEEAIKRATASFSSATSCFACGIAFGLLRRHRRQCFSCHHAFCRLHCSSYAVVGSGATTTHTSPARSQCPRICDQCSYRQHFITFVSMFTSRAVRLLRHDLVKVKHIPFSIDDESRHAKMRRELATVVRNPASFTALNVLCLLKKYIDVPWMFTRTLCMLIPVFERDRASLDEYWVQILGLFLPLLRATEPFSTSMQFFLRFVFAVCRRSNAFALRTMWECLAFYEDARVRGDRMTMSYLMLLVYASSAFDGNSAFVLDKLLKDAPAVQKTAMVQSMNEFLEIRVALRDDISETLPALWFNAMCEQKMTHCRQLVLEILEVLTDVDELLTMFDPSNTEALANLLTMRPEAEFSVEECLQACDHSAEEEDAWMTAKERAFDTQAAFVERLTQISDELRQVSPVESRGEALCDLLCELQQQFIAATVTESAIANPDTCSLRIPLSTQPIGEVELEELAVLRVLPNEGKVFSTRSRAPTLIVFEAATSAKPAEKPPAKILRRESSMQETDSDRDSMEGIKTRPGRAGSRAVLGRQESQMLDAMLCGLDEDDTGSSVPESSPLSSVENSQDGDLSIASEDAAPPDNLLVEEARDYYLESAAASFRSTHFTTDGNTSMQKSWERQCNAIRATSNFRDLPGWTLVSVIAKSHDDLRQEVFAMQLMRNLLDIFQSNGLERLYLRPYRILCTGANVGLIETLTDALSIDAIKKQFGSLAERYGTNDITPVFEGARDAFIRSMAASSLYCYLFQIKDRHNGNIMLDESGHVLHIDFGFMMGIAPGGAFSLEDAPFKLTMEMVDLMGGVTSSGFRDFKQLFLEGFLAVRREYINLVALIHLTAEDSPFPCFQQQTPATVLQAFRRRLFLHDSDDSARARILRLVDKSYNHWGTRQYDKFQYASNGIYP</sequence>
<dbReference type="SUPFAM" id="SSF56112">
    <property type="entry name" value="Protein kinase-like (PK-like)"/>
    <property type="match status" value="1"/>
</dbReference>
<dbReference type="FunFam" id="1.10.1070.11:FF:000016">
    <property type="entry name" value="PIK1p Phosphatidylinositol 4-kinase"/>
    <property type="match status" value="1"/>
</dbReference>
<keyword evidence="4" id="KW-0479">Metal-binding</keyword>
<dbReference type="Pfam" id="PF00454">
    <property type="entry name" value="PI3_PI4_kinase"/>
    <property type="match status" value="1"/>
</dbReference>
<dbReference type="Pfam" id="PF00169">
    <property type="entry name" value="PH"/>
    <property type="match status" value="1"/>
</dbReference>
<dbReference type="OrthoDB" id="167058at2759"/>
<dbReference type="GO" id="GO:0016020">
    <property type="term" value="C:membrane"/>
    <property type="evidence" value="ECO:0007669"/>
    <property type="project" value="TreeGrafter"/>
</dbReference>
<dbReference type="PANTHER" id="PTHR10048">
    <property type="entry name" value="PHOSPHATIDYLINOSITOL KINASE"/>
    <property type="match status" value="1"/>
</dbReference>
<dbReference type="GO" id="GO:0048015">
    <property type="term" value="P:phosphatidylinositol-mediated signaling"/>
    <property type="evidence" value="ECO:0007669"/>
    <property type="project" value="TreeGrafter"/>
</dbReference>
<keyword evidence="3" id="KW-0808">Transferase</keyword>
<dbReference type="PROSITE" id="PS50003">
    <property type="entry name" value="PH_DOMAIN"/>
    <property type="match status" value="1"/>
</dbReference>
<dbReference type="InterPro" id="IPR015433">
    <property type="entry name" value="PI3/4_kinase"/>
</dbReference>
<dbReference type="InterPro" id="IPR001849">
    <property type="entry name" value="PH_domain"/>
</dbReference>
<dbReference type="Gene3D" id="2.30.29.30">
    <property type="entry name" value="Pleckstrin-homology domain (PH domain)/Phosphotyrosine-binding domain (PTB)"/>
    <property type="match status" value="1"/>
</dbReference>
<protein>
    <recommendedName>
        <fullName evidence="2">1-phosphatidylinositol 4-kinase</fullName>
        <ecNumber evidence="2">2.7.1.67</ecNumber>
    </recommendedName>
</protein>
<feature type="region of interest" description="Disordered" evidence="9">
    <location>
        <begin position="737"/>
        <end position="772"/>
    </location>
</feature>
<dbReference type="CDD" id="cd00065">
    <property type="entry name" value="FYVE_like_SF"/>
    <property type="match status" value="1"/>
</dbReference>
<keyword evidence="5 8" id="KW-0863">Zinc-finger</keyword>
<dbReference type="GO" id="GO:0046854">
    <property type="term" value="P:phosphatidylinositol phosphate biosynthetic process"/>
    <property type="evidence" value="ECO:0007669"/>
    <property type="project" value="InterPro"/>
</dbReference>
<dbReference type="PROSITE" id="PS00915">
    <property type="entry name" value="PI3_4_KINASE_1"/>
    <property type="match status" value="1"/>
</dbReference>
<evidence type="ECO:0000256" key="6">
    <source>
        <dbReference type="ARBA" id="ARBA00022777"/>
    </source>
</evidence>
<dbReference type="PROSITE" id="PS50290">
    <property type="entry name" value="PI3_4_KINASE_3"/>
    <property type="match status" value="1"/>
</dbReference>
<feature type="region of interest" description="Disordered" evidence="9">
    <location>
        <begin position="682"/>
        <end position="722"/>
    </location>
</feature>
<evidence type="ECO:0000256" key="2">
    <source>
        <dbReference type="ARBA" id="ARBA00012169"/>
    </source>
</evidence>
<evidence type="ECO:0000259" key="12">
    <source>
        <dbReference type="PROSITE" id="PS50290"/>
    </source>
</evidence>
<dbReference type="InterPro" id="IPR011993">
    <property type="entry name" value="PH-like_dom_sf"/>
</dbReference>
<dbReference type="InterPro" id="IPR011011">
    <property type="entry name" value="Znf_FYVE_PHD"/>
</dbReference>
<dbReference type="InterPro" id="IPR018936">
    <property type="entry name" value="PI3/4_kinase_CS"/>
</dbReference>
<dbReference type="Gene3D" id="1.10.1070.11">
    <property type="entry name" value="Phosphatidylinositol 3-/4-kinase, catalytic domain"/>
    <property type="match status" value="1"/>
</dbReference>
<evidence type="ECO:0000259" key="10">
    <source>
        <dbReference type="PROSITE" id="PS50003"/>
    </source>
</evidence>
<gene>
    <name evidence="13" type="ORF">Poli38472_002180</name>
</gene>
<evidence type="ECO:0000256" key="8">
    <source>
        <dbReference type="PROSITE-ProRule" id="PRU00091"/>
    </source>
</evidence>
<evidence type="ECO:0000313" key="14">
    <source>
        <dbReference type="Proteomes" id="UP000794436"/>
    </source>
</evidence>
<dbReference type="SMART" id="SM00233">
    <property type="entry name" value="PH"/>
    <property type="match status" value="1"/>
</dbReference>
<dbReference type="SMART" id="SM00146">
    <property type="entry name" value="PI3Kc"/>
    <property type="match status" value="1"/>
</dbReference>
<dbReference type="EC" id="2.7.1.67" evidence="2"/>
<feature type="region of interest" description="Disordered" evidence="9">
    <location>
        <begin position="28"/>
        <end position="47"/>
    </location>
</feature>
<evidence type="ECO:0000256" key="1">
    <source>
        <dbReference type="ARBA" id="ARBA00001686"/>
    </source>
</evidence>
<dbReference type="InterPro" id="IPR017455">
    <property type="entry name" value="Znf_FYVE-rel"/>
</dbReference>
<dbReference type="InterPro" id="IPR011009">
    <property type="entry name" value="Kinase-like_dom_sf"/>
</dbReference>
<reference evidence="13" key="1">
    <citation type="submission" date="2019-03" db="EMBL/GenBank/DDBJ databases">
        <title>Long read genome sequence of the mycoparasitic Pythium oligandrum ATCC 38472 isolated from sugarbeet rhizosphere.</title>
        <authorList>
            <person name="Gaulin E."/>
        </authorList>
    </citation>
    <scope>NUCLEOTIDE SEQUENCE</scope>
    <source>
        <strain evidence="13">ATCC 38472_TT</strain>
    </source>
</reference>
<feature type="compositionally biased region" description="Low complexity" evidence="9">
    <location>
        <begin position="744"/>
        <end position="758"/>
    </location>
</feature>
<keyword evidence="6" id="KW-0418">Kinase</keyword>
<evidence type="ECO:0000256" key="7">
    <source>
        <dbReference type="ARBA" id="ARBA00022833"/>
    </source>
</evidence>
<name>A0A8K1FJL1_PYTOL</name>
<dbReference type="GO" id="GO:0004430">
    <property type="term" value="F:1-phosphatidylinositol 4-kinase activity"/>
    <property type="evidence" value="ECO:0007669"/>
    <property type="project" value="UniProtKB-EC"/>
</dbReference>
<evidence type="ECO:0000256" key="5">
    <source>
        <dbReference type="ARBA" id="ARBA00022771"/>
    </source>
</evidence>
<comment type="catalytic activity">
    <reaction evidence="1">
        <text>a 1,2-diacyl-sn-glycero-3-phospho-(1D-myo-inositol) + ATP = a 1,2-diacyl-sn-glycero-3-phospho-(1D-myo-inositol 4-phosphate) + ADP + H(+)</text>
        <dbReference type="Rhea" id="RHEA:19877"/>
        <dbReference type="ChEBI" id="CHEBI:15378"/>
        <dbReference type="ChEBI" id="CHEBI:30616"/>
        <dbReference type="ChEBI" id="CHEBI:57880"/>
        <dbReference type="ChEBI" id="CHEBI:58178"/>
        <dbReference type="ChEBI" id="CHEBI:456216"/>
        <dbReference type="EC" id="2.7.1.67"/>
    </reaction>
</comment>
<dbReference type="EMBL" id="SPLM01000072">
    <property type="protein sequence ID" value="TMW63239.1"/>
    <property type="molecule type" value="Genomic_DNA"/>
</dbReference>
<evidence type="ECO:0000259" key="11">
    <source>
        <dbReference type="PROSITE" id="PS50178"/>
    </source>
</evidence>
<dbReference type="PROSITE" id="PS50178">
    <property type="entry name" value="ZF_FYVE"/>
    <property type="match status" value="1"/>
</dbReference>
<feature type="domain" description="PH" evidence="10">
    <location>
        <begin position="59"/>
        <end position="161"/>
    </location>
</feature>
<evidence type="ECO:0000256" key="4">
    <source>
        <dbReference type="ARBA" id="ARBA00022723"/>
    </source>
</evidence>
<comment type="caution">
    <text evidence="13">The sequence shown here is derived from an EMBL/GenBank/DDBJ whole genome shotgun (WGS) entry which is preliminary data.</text>
</comment>
<dbReference type="GO" id="GO:0008270">
    <property type="term" value="F:zinc ion binding"/>
    <property type="evidence" value="ECO:0007669"/>
    <property type="project" value="UniProtKB-KW"/>
</dbReference>
<keyword evidence="14" id="KW-1185">Reference proteome</keyword>
<accession>A0A8K1FJL1</accession>
<keyword evidence="7" id="KW-0862">Zinc</keyword>
<feature type="domain" description="FYVE-type" evidence="11">
    <location>
        <begin position="205"/>
        <end position="274"/>
    </location>
</feature>
<dbReference type="SUPFAM" id="SSF50729">
    <property type="entry name" value="PH domain-like"/>
    <property type="match status" value="1"/>
</dbReference>
<dbReference type="SUPFAM" id="SSF57903">
    <property type="entry name" value="FYVE/PHD zinc finger"/>
    <property type="match status" value="1"/>
</dbReference>
<dbReference type="InterPro" id="IPR000403">
    <property type="entry name" value="PI3/4_kinase_cat_dom"/>
</dbReference>
<feature type="domain" description="PI3K/PI4K catalytic" evidence="12">
    <location>
        <begin position="810"/>
        <end position="1075"/>
    </location>
</feature>
<dbReference type="Proteomes" id="UP000794436">
    <property type="component" value="Unassembled WGS sequence"/>
</dbReference>